<dbReference type="EMBL" id="JAVVDO010000004">
    <property type="protein sequence ID" value="MDT8330177.1"/>
    <property type="molecule type" value="Genomic_DNA"/>
</dbReference>
<organism evidence="1 2">
    <name type="scientific">Roseomonas gilardii</name>
    <dbReference type="NCBI Taxonomy" id="257708"/>
    <lineage>
        <taxon>Bacteria</taxon>
        <taxon>Pseudomonadati</taxon>
        <taxon>Pseudomonadota</taxon>
        <taxon>Alphaproteobacteria</taxon>
        <taxon>Acetobacterales</taxon>
        <taxon>Roseomonadaceae</taxon>
        <taxon>Roseomonas</taxon>
    </lineage>
</organism>
<evidence type="ECO:0000313" key="1">
    <source>
        <dbReference type="EMBL" id="MDT8330177.1"/>
    </source>
</evidence>
<evidence type="ECO:0000313" key="2">
    <source>
        <dbReference type="Proteomes" id="UP001258945"/>
    </source>
</evidence>
<evidence type="ECO:0008006" key="3">
    <source>
        <dbReference type="Google" id="ProtNLM"/>
    </source>
</evidence>
<gene>
    <name evidence="1" type="ORF">RQ831_03865</name>
</gene>
<protein>
    <recommendedName>
        <fullName evidence="3">ArsR family transcriptional regulator</fullName>
    </recommendedName>
</protein>
<name>A0ABU3MBE4_9PROT</name>
<reference evidence="1 2" key="1">
    <citation type="journal article" date="2019" name="Microb. Pathog.">
        <title>Comparison of VITEK 2, MALDI-TOF MS, 16S rRNA gene sequencing, and whole-genome sequencing for identification of Roseomonas mucosa.</title>
        <authorList>
            <person name="Rudolph W.W."/>
            <person name="Gunzer F."/>
            <person name="Trauth M."/>
            <person name="Bunk B."/>
            <person name="Bigge R."/>
            <person name="Schrottner P."/>
        </authorList>
    </citation>
    <scope>NUCLEOTIDE SEQUENCE [LARGE SCALE GENOMIC DNA]</scope>
    <source>
        <strain evidence="1 2">DSM 103800</strain>
    </source>
</reference>
<sequence>MRAASLRETAEERALHLAHAMGGTLYINVVGDAKAVADASAALLICLDLAKLGLFRHERVSETAGCFELTATGRAKVEGAK</sequence>
<comment type="caution">
    <text evidence="1">The sequence shown here is derived from an EMBL/GenBank/DDBJ whole genome shotgun (WGS) entry which is preliminary data.</text>
</comment>
<proteinExistence type="predicted"/>
<dbReference type="RefSeq" id="WP_314280357.1">
    <property type="nucleotide sequence ID" value="NZ_JAVVDO010000004.1"/>
</dbReference>
<accession>A0ABU3MBE4</accession>
<dbReference type="Proteomes" id="UP001258945">
    <property type="component" value="Unassembled WGS sequence"/>
</dbReference>
<keyword evidence="2" id="KW-1185">Reference proteome</keyword>